<evidence type="ECO:0000256" key="2">
    <source>
        <dbReference type="HAMAP-Rule" id="MF_01103"/>
    </source>
</evidence>
<keyword evidence="1 2" id="KW-0963">Cytoplasm</keyword>
<dbReference type="PANTHER" id="PTHR37300:SF2">
    <property type="entry name" value="UPF0291 PROTEIN BC_1827"/>
    <property type="match status" value="1"/>
</dbReference>
<dbReference type="Proteomes" id="UP001291930">
    <property type="component" value="Unassembled WGS sequence"/>
</dbReference>
<dbReference type="HAMAP" id="MF_01103">
    <property type="entry name" value="UPF0291"/>
    <property type="match status" value="1"/>
</dbReference>
<dbReference type="Gene3D" id="1.10.287.540">
    <property type="entry name" value="Helix hairpin bin"/>
    <property type="match status" value="1"/>
</dbReference>
<name>A0ABU5JX88_9BACI</name>
<proteinExistence type="inferred from homology"/>
<evidence type="ECO:0000313" key="3">
    <source>
        <dbReference type="EMBL" id="MDZ5608068.1"/>
    </source>
</evidence>
<organism evidence="3 4">
    <name type="scientific">Bacillus bingmayongensis</name>
    <dbReference type="NCBI Taxonomy" id="1150157"/>
    <lineage>
        <taxon>Bacteria</taxon>
        <taxon>Bacillati</taxon>
        <taxon>Bacillota</taxon>
        <taxon>Bacilli</taxon>
        <taxon>Bacillales</taxon>
        <taxon>Bacillaceae</taxon>
        <taxon>Bacillus</taxon>
    </lineage>
</organism>
<dbReference type="RefSeq" id="WP_374217990.1">
    <property type="nucleotide sequence ID" value="NZ_JAXOVW010000026.1"/>
</dbReference>
<dbReference type="EMBL" id="JAXOVW010000026">
    <property type="protein sequence ID" value="MDZ5608068.1"/>
    <property type="molecule type" value="Genomic_DNA"/>
</dbReference>
<reference evidence="4" key="1">
    <citation type="submission" date="2023-11" db="EMBL/GenBank/DDBJ databases">
        <title>Genome Sequence of Bacillus pseudomycoides stain BUPM19.</title>
        <authorList>
            <person name="Farhat A."/>
        </authorList>
    </citation>
    <scope>NUCLEOTIDE SEQUENCE [LARGE SCALE GENOMIC DNA]</scope>
    <source>
        <strain evidence="4">BUPM19</strain>
    </source>
</reference>
<dbReference type="InterPro" id="IPR009242">
    <property type="entry name" value="DUF896"/>
</dbReference>
<keyword evidence="4" id="KW-1185">Reference proteome</keyword>
<evidence type="ECO:0000256" key="1">
    <source>
        <dbReference type="ARBA" id="ARBA00022490"/>
    </source>
</evidence>
<comment type="caution">
    <text evidence="3">The sequence shown here is derived from an EMBL/GenBank/DDBJ whole genome shotgun (WGS) entry which is preliminary data.</text>
</comment>
<gene>
    <name evidence="3" type="ORF">U2I54_13415</name>
</gene>
<protein>
    <recommendedName>
        <fullName evidence="2">UPF0291 protein U2I54_13415</fullName>
    </recommendedName>
</protein>
<evidence type="ECO:0000313" key="4">
    <source>
        <dbReference type="Proteomes" id="UP001291930"/>
    </source>
</evidence>
<comment type="subcellular location">
    <subcellularLocation>
        <location evidence="2">Cytoplasm</location>
    </subcellularLocation>
</comment>
<accession>A0ABU5JX88</accession>
<dbReference type="PANTHER" id="PTHR37300">
    <property type="entry name" value="UPF0291 PROTEIN CBO2609/CLC_2481"/>
    <property type="match status" value="1"/>
</dbReference>
<dbReference type="SUPFAM" id="SSF158221">
    <property type="entry name" value="YnzC-like"/>
    <property type="match status" value="1"/>
</dbReference>
<sequence>MKNILFRINELAKKEKTSGLQETEKQEQQMLRQSYTKEFRGSLNSILLNTTIMDPNGENVTPLALQQCTKSYEPKKMKSNIDSNKPFYKITST</sequence>
<dbReference type="Pfam" id="PF05979">
    <property type="entry name" value="DUF896"/>
    <property type="match status" value="1"/>
</dbReference>
<comment type="similarity">
    <text evidence="2">Belongs to the UPF0291 family.</text>
</comment>